<sequence>MMMPEPAGPWPAVAMSRRMAVADYLCRFDLVLRLIAGGTR</sequence>
<dbReference type="EMBL" id="JBBKTW010000007">
    <property type="protein sequence ID" value="MEN2990619.1"/>
    <property type="molecule type" value="Genomic_DNA"/>
</dbReference>
<name>A0ABU9YP99_9PROT</name>
<dbReference type="Proteomes" id="UP001413721">
    <property type="component" value="Unassembled WGS sequence"/>
</dbReference>
<proteinExistence type="predicted"/>
<keyword evidence="2" id="KW-1185">Reference proteome</keyword>
<evidence type="ECO:0000313" key="1">
    <source>
        <dbReference type="EMBL" id="MEN2990619.1"/>
    </source>
</evidence>
<accession>A0ABU9YP99</accession>
<gene>
    <name evidence="1" type="ORF">WG926_20060</name>
</gene>
<protein>
    <submittedName>
        <fullName evidence="1">Uncharacterized protein</fullName>
    </submittedName>
</protein>
<dbReference type="RefSeq" id="WP_345938126.1">
    <property type="nucleotide sequence ID" value="NZ_JBBKTW010000007.1"/>
</dbReference>
<comment type="caution">
    <text evidence="1">The sequence shown here is derived from an EMBL/GenBank/DDBJ whole genome shotgun (WGS) entry which is preliminary data.</text>
</comment>
<organism evidence="1 2">
    <name type="scientific">Tistrella arctica</name>
    <dbReference type="NCBI Taxonomy" id="3133430"/>
    <lineage>
        <taxon>Bacteria</taxon>
        <taxon>Pseudomonadati</taxon>
        <taxon>Pseudomonadota</taxon>
        <taxon>Alphaproteobacteria</taxon>
        <taxon>Geminicoccales</taxon>
        <taxon>Geminicoccaceae</taxon>
        <taxon>Tistrella</taxon>
    </lineage>
</organism>
<reference evidence="1 2" key="1">
    <citation type="submission" date="2024-03" db="EMBL/GenBank/DDBJ databases">
        <title>High-quality draft genome sequencing of Tistrella sp. BH-R2-4.</title>
        <authorList>
            <person name="Dong C."/>
        </authorList>
    </citation>
    <scope>NUCLEOTIDE SEQUENCE [LARGE SCALE GENOMIC DNA]</scope>
    <source>
        <strain evidence="1 2">BH-R2-4</strain>
    </source>
</reference>
<evidence type="ECO:0000313" key="2">
    <source>
        <dbReference type="Proteomes" id="UP001413721"/>
    </source>
</evidence>